<comment type="caution">
    <text evidence="2">The sequence shown here is derived from an EMBL/GenBank/DDBJ whole genome shotgun (WGS) entry which is preliminary data.</text>
</comment>
<proteinExistence type="predicted"/>
<keyword evidence="1" id="KW-0732">Signal</keyword>
<organism evidence="2 3">
    <name type="scientific">Streptomyces lavendulocolor</name>
    <dbReference type="NCBI Taxonomy" id="67316"/>
    <lineage>
        <taxon>Bacteria</taxon>
        <taxon>Bacillati</taxon>
        <taxon>Actinomycetota</taxon>
        <taxon>Actinomycetes</taxon>
        <taxon>Kitasatosporales</taxon>
        <taxon>Streptomycetaceae</taxon>
        <taxon>Streptomyces</taxon>
    </lineage>
</organism>
<evidence type="ECO:0000256" key="1">
    <source>
        <dbReference type="SAM" id="SignalP"/>
    </source>
</evidence>
<gene>
    <name evidence="2" type="ORF">ABZ508_10635</name>
</gene>
<feature type="signal peptide" evidence="1">
    <location>
        <begin position="1"/>
        <end position="20"/>
    </location>
</feature>
<name>A0ABV2W2P2_9ACTN</name>
<dbReference type="Proteomes" id="UP001550378">
    <property type="component" value="Unassembled WGS sequence"/>
</dbReference>
<protein>
    <submittedName>
        <fullName evidence="2">Uncharacterized protein</fullName>
    </submittedName>
</protein>
<evidence type="ECO:0000313" key="3">
    <source>
        <dbReference type="Proteomes" id="UP001550378"/>
    </source>
</evidence>
<evidence type="ECO:0000313" key="2">
    <source>
        <dbReference type="EMBL" id="MEU0707814.1"/>
    </source>
</evidence>
<keyword evidence="3" id="KW-1185">Reference proteome</keyword>
<accession>A0ABV2W2P2</accession>
<dbReference type="EMBL" id="JBEXZR010000007">
    <property type="protein sequence ID" value="MEU0707814.1"/>
    <property type="molecule type" value="Genomic_DNA"/>
</dbReference>
<feature type="chain" id="PRO_5045256909" evidence="1">
    <location>
        <begin position="21"/>
        <end position="373"/>
    </location>
</feature>
<sequence>MTVGALAGAIALAVGIPAWAGTTPATGPQRAASTAGAVPAGLSAEAPAPAQQLSPELAAAVEEARKRVTSMAKTHPAAEVRTSAWNALRSTRGDQALLEWLAPGGGFGAAKQRARDTRARNKAFCERVIATHTVEFSPQVRAAATRALKGGVAEQAAFVATGYAEAQRRDRAAREAGEQQRLDVAAADREFVRTLGARDPGEQVRVAAQWALRPGATDDDVAEFFGYGWATGATLDLTAYRTRVADAEAVRHHTLTRLIAEATAAEAAVSGAADAARARAEAERAWQAVSEHAGAAQRAWLAEQAAAAAQAENWRTVAQLSRESAERLWQAISGTAEHHEAAWSGERTAADEAAAFWKSMFDRAQDGESRTRG</sequence>
<reference evidence="2 3" key="1">
    <citation type="submission" date="2024-06" db="EMBL/GenBank/DDBJ databases">
        <title>The Natural Products Discovery Center: Release of the First 8490 Sequenced Strains for Exploring Actinobacteria Biosynthetic Diversity.</title>
        <authorList>
            <person name="Kalkreuter E."/>
            <person name="Kautsar S.A."/>
            <person name="Yang D."/>
            <person name="Bader C.D."/>
            <person name="Teijaro C.N."/>
            <person name="Fluegel L."/>
            <person name="Davis C.M."/>
            <person name="Simpson J.R."/>
            <person name="Lauterbach L."/>
            <person name="Steele A.D."/>
            <person name="Gui C."/>
            <person name="Meng S."/>
            <person name="Li G."/>
            <person name="Viehrig K."/>
            <person name="Ye F."/>
            <person name="Su P."/>
            <person name="Kiefer A.F."/>
            <person name="Nichols A."/>
            <person name="Cepeda A.J."/>
            <person name="Yan W."/>
            <person name="Fan B."/>
            <person name="Jiang Y."/>
            <person name="Adhikari A."/>
            <person name="Zheng C.-J."/>
            <person name="Schuster L."/>
            <person name="Cowan T.M."/>
            <person name="Smanski M.J."/>
            <person name="Chevrette M.G."/>
            <person name="De Carvalho L.P.S."/>
            <person name="Shen B."/>
        </authorList>
    </citation>
    <scope>NUCLEOTIDE SEQUENCE [LARGE SCALE GENOMIC DNA]</scope>
    <source>
        <strain evidence="2 3">NPDC006337</strain>
    </source>
</reference>
<dbReference type="RefSeq" id="WP_359658944.1">
    <property type="nucleotide sequence ID" value="NZ_JBEXZP010000439.1"/>
</dbReference>